<evidence type="ECO:0000313" key="2">
    <source>
        <dbReference type="Proteomes" id="UP000276443"/>
    </source>
</evidence>
<name>A0A3N5B3S5_9BACI</name>
<gene>
    <name evidence="1" type="ORF">EDC24_2044</name>
</gene>
<dbReference type="Proteomes" id="UP000276443">
    <property type="component" value="Unassembled WGS sequence"/>
</dbReference>
<keyword evidence="2" id="KW-1185">Reference proteome</keyword>
<dbReference type="SUPFAM" id="SSF52309">
    <property type="entry name" value="N-(deoxy)ribosyltransferase-like"/>
    <property type="match status" value="1"/>
</dbReference>
<evidence type="ECO:0000313" key="1">
    <source>
        <dbReference type="EMBL" id="RPF52054.1"/>
    </source>
</evidence>
<sequence>MQKFYIASSFKNIDTVRLVGDELKNKGFVQTYDWTKNDKASTIKDLEEIGQKEKNAVMEADFIIVLLPAGKGSHIEFGIAMGQGKRIYLYSSNDEVNNTETTSTFYHLSDVEKCIGSIDELIETVTNSQTLFN</sequence>
<proteinExistence type="predicted"/>
<organism evidence="1 2">
    <name type="scientific">Aquisalibacillus elongatus</name>
    <dbReference type="NCBI Taxonomy" id="485577"/>
    <lineage>
        <taxon>Bacteria</taxon>
        <taxon>Bacillati</taxon>
        <taxon>Bacillota</taxon>
        <taxon>Bacilli</taxon>
        <taxon>Bacillales</taxon>
        <taxon>Bacillaceae</taxon>
        <taxon>Aquisalibacillus</taxon>
    </lineage>
</organism>
<reference evidence="1 2" key="1">
    <citation type="submission" date="2018-11" db="EMBL/GenBank/DDBJ databases">
        <title>Genomic Encyclopedia of Type Strains, Phase IV (KMG-IV): sequencing the most valuable type-strain genomes for metagenomic binning, comparative biology and taxonomic classification.</title>
        <authorList>
            <person name="Goeker M."/>
        </authorList>
    </citation>
    <scope>NUCLEOTIDE SEQUENCE [LARGE SCALE GENOMIC DNA]</scope>
    <source>
        <strain evidence="1 2">DSM 18090</strain>
    </source>
</reference>
<dbReference type="OrthoDB" id="2059845at2"/>
<dbReference type="RefSeq" id="WP_124222158.1">
    <property type="nucleotide sequence ID" value="NZ_RKRF01000010.1"/>
</dbReference>
<dbReference type="AlphaFoldDB" id="A0A3N5B3S5"/>
<accession>A0A3N5B3S5</accession>
<dbReference type="Gene3D" id="3.40.50.450">
    <property type="match status" value="1"/>
</dbReference>
<dbReference type="EMBL" id="RKRF01000010">
    <property type="protein sequence ID" value="RPF52054.1"/>
    <property type="molecule type" value="Genomic_DNA"/>
</dbReference>
<protein>
    <recommendedName>
        <fullName evidence="3">Nucleoside 2-deoxyribosyltransferase-like protein</fullName>
    </recommendedName>
</protein>
<comment type="caution">
    <text evidence="1">The sequence shown here is derived from an EMBL/GenBank/DDBJ whole genome shotgun (WGS) entry which is preliminary data.</text>
</comment>
<evidence type="ECO:0008006" key="3">
    <source>
        <dbReference type="Google" id="ProtNLM"/>
    </source>
</evidence>